<dbReference type="OrthoDB" id="560110at2759"/>
<gene>
    <name evidence="1" type="ORF">MNEG_3352</name>
</gene>
<dbReference type="EMBL" id="KK100638">
    <property type="protein sequence ID" value="KIZ04605.1"/>
    <property type="molecule type" value="Genomic_DNA"/>
</dbReference>
<sequence>MESSRRANTATKYGKSEKELRDLVGGGEFQLNEDSLTAHFACTFGRDYSADSADPLAAAAMVLTASPQSLVAPGLGDPDPSQAFKLHREPCAYANTSFCYSPGRAYPPSFVTPPFDLDGNTTGFSTAEMQAIVKIWVNVAEDYSPFNIDVTTGYTYSSGGKMMAGGISFVSSFGLGGFGAGYPSNGNEVAPS</sequence>
<organism evidence="1 2">
    <name type="scientific">Monoraphidium neglectum</name>
    <dbReference type="NCBI Taxonomy" id="145388"/>
    <lineage>
        <taxon>Eukaryota</taxon>
        <taxon>Viridiplantae</taxon>
        <taxon>Chlorophyta</taxon>
        <taxon>core chlorophytes</taxon>
        <taxon>Chlorophyceae</taxon>
        <taxon>CS clade</taxon>
        <taxon>Sphaeropleales</taxon>
        <taxon>Selenastraceae</taxon>
        <taxon>Monoraphidium</taxon>
    </lineage>
</organism>
<evidence type="ECO:0000313" key="2">
    <source>
        <dbReference type="Proteomes" id="UP000054498"/>
    </source>
</evidence>
<dbReference type="AlphaFoldDB" id="A0A0D2MPL4"/>
<evidence type="ECO:0000313" key="1">
    <source>
        <dbReference type="EMBL" id="KIZ04605.1"/>
    </source>
</evidence>
<protein>
    <submittedName>
        <fullName evidence="1">Uncharacterized protein</fullName>
    </submittedName>
</protein>
<dbReference type="GeneID" id="25736230"/>
<accession>A0A0D2MPL4</accession>
<proteinExistence type="predicted"/>
<dbReference type="STRING" id="145388.A0A0D2MPL4"/>
<dbReference type="KEGG" id="mng:MNEG_3352"/>
<dbReference type="Proteomes" id="UP000054498">
    <property type="component" value="Unassembled WGS sequence"/>
</dbReference>
<dbReference type="RefSeq" id="XP_013903624.1">
    <property type="nucleotide sequence ID" value="XM_014048170.1"/>
</dbReference>
<keyword evidence="2" id="KW-1185">Reference proteome</keyword>
<reference evidence="1 2" key="1">
    <citation type="journal article" date="2013" name="BMC Genomics">
        <title>Reconstruction of the lipid metabolism for the microalga Monoraphidium neglectum from its genome sequence reveals characteristics suitable for biofuel production.</title>
        <authorList>
            <person name="Bogen C."/>
            <person name="Al-Dilaimi A."/>
            <person name="Albersmeier A."/>
            <person name="Wichmann J."/>
            <person name="Grundmann M."/>
            <person name="Rupp O."/>
            <person name="Lauersen K.J."/>
            <person name="Blifernez-Klassen O."/>
            <person name="Kalinowski J."/>
            <person name="Goesmann A."/>
            <person name="Mussgnug J.H."/>
            <person name="Kruse O."/>
        </authorList>
    </citation>
    <scope>NUCLEOTIDE SEQUENCE [LARGE SCALE GENOMIC DNA]</scope>
    <source>
        <strain evidence="1 2">SAG 48.87</strain>
    </source>
</reference>
<name>A0A0D2MPL4_9CHLO</name>